<proteinExistence type="predicted"/>
<keyword evidence="3" id="KW-1185">Reference proteome</keyword>
<accession>A0A5N0T752</accession>
<dbReference type="AlphaFoldDB" id="A0A5N0T752"/>
<evidence type="ECO:0000313" key="3">
    <source>
        <dbReference type="Proteomes" id="UP000325372"/>
    </source>
</evidence>
<dbReference type="Proteomes" id="UP000325372">
    <property type="component" value="Unassembled WGS sequence"/>
</dbReference>
<name>A0A5N0T752_9GAMM</name>
<gene>
    <name evidence="2" type="ORF">F3N42_10600</name>
</gene>
<reference evidence="2 3" key="1">
    <citation type="submission" date="2019-09" db="EMBL/GenBank/DDBJ databases">
        <title>Wenzhouxiangella sp. Genome sequencing and assembly.</title>
        <authorList>
            <person name="Zhang R."/>
        </authorList>
    </citation>
    <scope>NUCLEOTIDE SEQUENCE [LARGE SCALE GENOMIC DNA]</scope>
    <source>
        <strain evidence="2 3">W260</strain>
    </source>
</reference>
<protein>
    <submittedName>
        <fullName evidence="2">Uncharacterized protein</fullName>
    </submittedName>
</protein>
<feature type="region of interest" description="Disordered" evidence="1">
    <location>
        <begin position="1"/>
        <end position="64"/>
    </location>
</feature>
<evidence type="ECO:0000256" key="1">
    <source>
        <dbReference type="SAM" id="MobiDB-lite"/>
    </source>
</evidence>
<sequence>MKRSAPPNSRNIVPRIANQPVLPAVVGMTGSGSGSGAGGGGGGGGVGAASATSGSGSGNERFGR</sequence>
<organism evidence="2 3">
    <name type="scientific">Marinihelvus fidelis</name>
    <dbReference type="NCBI Taxonomy" id="2613842"/>
    <lineage>
        <taxon>Bacteria</taxon>
        <taxon>Pseudomonadati</taxon>
        <taxon>Pseudomonadota</taxon>
        <taxon>Gammaproteobacteria</taxon>
        <taxon>Chromatiales</taxon>
        <taxon>Wenzhouxiangellaceae</taxon>
        <taxon>Marinihelvus</taxon>
    </lineage>
</organism>
<feature type="compositionally biased region" description="Gly residues" evidence="1">
    <location>
        <begin position="29"/>
        <end position="47"/>
    </location>
</feature>
<feature type="compositionally biased region" description="Polar residues" evidence="1">
    <location>
        <begin position="1"/>
        <end position="11"/>
    </location>
</feature>
<evidence type="ECO:0000313" key="2">
    <source>
        <dbReference type="EMBL" id="KAA9130813.1"/>
    </source>
</evidence>
<dbReference type="EMBL" id="VYXP01000006">
    <property type="protein sequence ID" value="KAA9130813.1"/>
    <property type="molecule type" value="Genomic_DNA"/>
</dbReference>
<comment type="caution">
    <text evidence="2">The sequence shown here is derived from an EMBL/GenBank/DDBJ whole genome shotgun (WGS) entry which is preliminary data.</text>
</comment>